<dbReference type="Proteomes" id="UP000248054">
    <property type="component" value="Unassembled WGS sequence"/>
</dbReference>
<dbReference type="AlphaFoldDB" id="A0A2V4WWI8"/>
<comment type="caution">
    <text evidence="1">The sequence shown here is derived from an EMBL/GenBank/DDBJ whole genome shotgun (WGS) entry which is preliminary data.</text>
</comment>
<dbReference type="EMBL" id="QJTD01000003">
    <property type="protein sequence ID" value="PYE81072.1"/>
    <property type="molecule type" value="Genomic_DNA"/>
</dbReference>
<keyword evidence="2" id="KW-1185">Reference proteome</keyword>
<reference evidence="1 2" key="1">
    <citation type="submission" date="2018-06" db="EMBL/GenBank/DDBJ databases">
        <title>Genomic Encyclopedia of Type Strains, Phase III (KMG-III): the genomes of soil and plant-associated and newly described type strains.</title>
        <authorList>
            <person name="Whitman W."/>
        </authorList>
    </citation>
    <scope>NUCLEOTIDE SEQUENCE [LARGE SCALE GENOMIC DNA]</scope>
    <source>
        <strain evidence="1 2">CECT 7945</strain>
    </source>
</reference>
<proteinExistence type="predicted"/>
<dbReference type="PANTHER" id="PTHR30267:SF2">
    <property type="entry name" value="PROTEIN PRKA"/>
    <property type="match status" value="1"/>
</dbReference>
<name>A0A2V4WWI8_9FLAO</name>
<dbReference type="SUPFAM" id="SSF52540">
    <property type="entry name" value="P-loop containing nucleoside triphosphate hydrolases"/>
    <property type="match status" value="1"/>
</dbReference>
<gene>
    <name evidence="1" type="ORF">DFQ11_103152</name>
</gene>
<dbReference type="InterPro" id="IPR027417">
    <property type="entry name" value="P-loop_NTPase"/>
</dbReference>
<protein>
    <submittedName>
        <fullName evidence="1">Magnesium chelatase subunit I</fullName>
    </submittedName>
</protein>
<dbReference type="GO" id="GO:0004672">
    <property type="term" value="F:protein kinase activity"/>
    <property type="evidence" value="ECO:0007669"/>
    <property type="project" value="TreeGrafter"/>
</dbReference>
<dbReference type="Gene3D" id="3.40.50.300">
    <property type="entry name" value="P-loop containing nucleotide triphosphate hydrolases"/>
    <property type="match status" value="1"/>
</dbReference>
<organism evidence="1 2">
    <name type="scientific">Winogradskyella epiphytica</name>
    <dbReference type="NCBI Taxonomy" id="262005"/>
    <lineage>
        <taxon>Bacteria</taxon>
        <taxon>Pseudomonadati</taxon>
        <taxon>Bacteroidota</taxon>
        <taxon>Flavobacteriia</taxon>
        <taxon>Flavobacteriales</taxon>
        <taxon>Flavobacteriaceae</taxon>
        <taxon>Winogradskyella</taxon>
    </lineage>
</organism>
<accession>A0A2V4WWI8</accession>
<evidence type="ECO:0000313" key="2">
    <source>
        <dbReference type="Proteomes" id="UP000248054"/>
    </source>
</evidence>
<evidence type="ECO:0000313" key="1">
    <source>
        <dbReference type="EMBL" id="PYE81072.1"/>
    </source>
</evidence>
<dbReference type="PANTHER" id="PTHR30267">
    <property type="entry name" value="PROTEIN KINASE PRKA"/>
    <property type="match status" value="1"/>
</dbReference>
<sequence>MFALNFFKIEEFANRMKRTAKSYTMNNIKTLGELKQSVYQSKSIKDELRDNLIENIKNKKNSFEGIHGYENTVIPELERAILSRHNINLLGLRGQAKTRLARMMVNLLDDYIPVVEGSEINDDPLNPISRYAKELIAEKGDETPILWLRKNDRFAEKLATPDVTVADIIGDVDPIKAANLKLSYADDRVIHYGMIPRANRCIFVINELPDLQARIQVALFNILQEGDIQIRGFKLRLPLDMQFVFTANPEDYTNRGSIVTPLKDRIGSQILTHYPGSVETARSITVQEAKLDARQVESVYVPDLAKDLLEQISFEARESEYVDIKSGVSARMSITAFENLLSTAERRALLAGDENTSVRLSDFVGVIPAITGKVELVYEGEQEGADFVANELLNSAIKTLFPDYFPKIEKLEKQGEETPYDDVLSWFFQGSGFELMDDFNDETYKSKLDEISPLDALIAEYQPDIDPKDVYFEKEFILWGLVQFNKLSKHRYSEGTQFQDPYGSFINGL</sequence>